<protein>
    <submittedName>
        <fullName evidence="3">Uncharacterized protein</fullName>
    </submittedName>
</protein>
<keyword evidence="4" id="KW-1185">Reference proteome</keyword>
<feature type="region of interest" description="Disordered" evidence="2">
    <location>
        <begin position="52"/>
        <end position="88"/>
    </location>
</feature>
<proteinExistence type="predicted"/>
<feature type="region of interest" description="Disordered" evidence="2">
    <location>
        <begin position="101"/>
        <end position="194"/>
    </location>
</feature>
<name>A0ABV8YG98_9ACTN</name>
<sequence length="194" mass="21254">MTARSDVQELLAGAGKVLDQLRHQEKDLEERLAAVRERLAPGQAVLAAVERRQSLPPVSAEAAPAAPESAAPPADLDPGPGPHRAFGPGIRYRFRRRAAGSRSVTCRATASTPGRAYRSRERTEAWRERASSIGVEVPPSARHQRGHRPQPKGLLRRRRQLPCVPHQLTHAGINDPEHLPFRINSESEPVVDAP</sequence>
<dbReference type="Proteomes" id="UP001596012">
    <property type="component" value="Unassembled WGS sequence"/>
</dbReference>
<dbReference type="RefSeq" id="WP_386337313.1">
    <property type="nucleotide sequence ID" value="NZ_JBHSFG010000009.1"/>
</dbReference>
<organism evidence="3 4">
    <name type="scientific">Streptomyces xiangluensis</name>
    <dbReference type="NCBI Taxonomy" id="2665720"/>
    <lineage>
        <taxon>Bacteria</taxon>
        <taxon>Bacillati</taxon>
        <taxon>Actinomycetota</taxon>
        <taxon>Actinomycetes</taxon>
        <taxon>Kitasatosporales</taxon>
        <taxon>Streptomycetaceae</taxon>
        <taxon>Streptomyces</taxon>
    </lineage>
</organism>
<feature type="compositionally biased region" description="Low complexity" evidence="2">
    <location>
        <begin position="55"/>
        <end position="78"/>
    </location>
</feature>
<comment type="caution">
    <text evidence="3">The sequence shown here is derived from an EMBL/GenBank/DDBJ whole genome shotgun (WGS) entry which is preliminary data.</text>
</comment>
<dbReference type="EMBL" id="JBHSFG010000009">
    <property type="protein sequence ID" value="MFC4463764.1"/>
    <property type="molecule type" value="Genomic_DNA"/>
</dbReference>
<evidence type="ECO:0000313" key="3">
    <source>
        <dbReference type="EMBL" id="MFC4463764.1"/>
    </source>
</evidence>
<feature type="compositionally biased region" description="Basic and acidic residues" evidence="2">
    <location>
        <begin position="118"/>
        <end position="130"/>
    </location>
</feature>
<evidence type="ECO:0000313" key="4">
    <source>
        <dbReference type="Proteomes" id="UP001596012"/>
    </source>
</evidence>
<feature type="compositionally biased region" description="Basic residues" evidence="2">
    <location>
        <begin position="142"/>
        <end position="160"/>
    </location>
</feature>
<evidence type="ECO:0000256" key="2">
    <source>
        <dbReference type="SAM" id="MobiDB-lite"/>
    </source>
</evidence>
<evidence type="ECO:0000256" key="1">
    <source>
        <dbReference type="SAM" id="Coils"/>
    </source>
</evidence>
<feature type="coiled-coil region" evidence="1">
    <location>
        <begin position="11"/>
        <end position="38"/>
    </location>
</feature>
<reference evidence="4" key="1">
    <citation type="journal article" date="2019" name="Int. J. Syst. Evol. Microbiol.">
        <title>The Global Catalogue of Microorganisms (GCM) 10K type strain sequencing project: providing services to taxonomists for standard genome sequencing and annotation.</title>
        <authorList>
            <consortium name="The Broad Institute Genomics Platform"/>
            <consortium name="The Broad Institute Genome Sequencing Center for Infectious Disease"/>
            <person name="Wu L."/>
            <person name="Ma J."/>
        </authorList>
    </citation>
    <scope>NUCLEOTIDE SEQUENCE [LARGE SCALE GENOMIC DNA]</scope>
    <source>
        <strain evidence="4">DT43</strain>
    </source>
</reference>
<gene>
    <name evidence="3" type="ORF">ACFPH6_04060</name>
</gene>
<accession>A0ABV8YG98</accession>
<keyword evidence="1" id="KW-0175">Coiled coil</keyword>